<protein>
    <submittedName>
        <fullName evidence="4">Nitroreductase</fullName>
    </submittedName>
</protein>
<dbReference type="AlphaFoldDB" id="A0A318HP75"/>
<evidence type="ECO:0000256" key="1">
    <source>
        <dbReference type="ARBA" id="ARBA00007118"/>
    </source>
</evidence>
<evidence type="ECO:0000256" key="2">
    <source>
        <dbReference type="ARBA" id="ARBA00023002"/>
    </source>
</evidence>
<dbReference type="PANTHER" id="PTHR43673:SF10">
    <property type="entry name" value="NADH DEHYDROGENASE_NAD(P)H NITROREDUCTASE XCC3605-RELATED"/>
    <property type="match status" value="1"/>
</dbReference>
<dbReference type="CDD" id="cd02138">
    <property type="entry name" value="TdsD-like"/>
    <property type="match status" value="1"/>
</dbReference>
<evidence type="ECO:0000313" key="5">
    <source>
        <dbReference type="Proteomes" id="UP000247781"/>
    </source>
</evidence>
<dbReference type="InterPro" id="IPR029479">
    <property type="entry name" value="Nitroreductase"/>
</dbReference>
<dbReference type="SUPFAM" id="SSF55469">
    <property type="entry name" value="FMN-dependent nitroreductase-like"/>
    <property type="match status" value="1"/>
</dbReference>
<organism evidence="4 5">
    <name type="scientific">Mycolicibacterium moriokaense</name>
    <dbReference type="NCBI Taxonomy" id="39691"/>
    <lineage>
        <taxon>Bacteria</taxon>
        <taxon>Bacillati</taxon>
        <taxon>Actinomycetota</taxon>
        <taxon>Actinomycetes</taxon>
        <taxon>Mycobacteriales</taxon>
        <taxon>Mycobacteriaceae</taxon>
        <taxon>Mycolicibacterium</taxon>
    </lineage>
</organism>
<dbReference type="InterPro" id="IPR000415">
    <property type="entry name" value="Nitroreductase-like"/>
</dbReference>
<dbReference type="RefSeq" id="WP_272939766.1">
    <property type="nucleotide sequence ID" value="NZ_QJJU01000001.1"/>
</dbReference>
<dbReference type="Proteomes" id="UP000247781">
    <property type="component" value="Unassembled WGS sequence"/>
</dbReference>
<sequence length="207" mass="22371">MVKNGDERRREEQTAKAQTRVPIHPDLAARWSPRMFDDAAQLTTEQLTAVLEAARWAATWGHRQPVRFLVGLRGDETFAAISELLKRGNSYAKAAGALVLVCADEGEDERTARYAAVDSGAAIAQLTIEAVSRRLIAHPMAGFNADGARETFGIPEGVRPIAVVAVGSLGDYDNAPQEIVERDAQGRGRLPLEEVAFGSGWGQPLPL</sequence>
<gene>
    <name evidence="4" type="ORF">C8E89_101447</name>
</gene>
<dbReference type="Gene3D" id="3.40.109.10">
    <property type="entry name" value="NADH Oxidase"/>
    <property type="match status" value="1"/>
</dbReference>
<dbReference type="EMBL" id="QJJU01000001">
    <property type="protein sequence ID" value="PXX13292.1"/>
    <property type="molecule type" value="Genomic_DNA"/>
</dbReference>
<dbReference type="Pfam" id="PF00881">
    <property type="entry name" value="Nitroreductase"/>
    <property type="match status" value="1"/>
</dbReference>
<keyword evidence="2" id="KW-0560">Oxidoreductase</keyword>
<dbReference type="GO" id="GO:0016491">
    <property type="term" value="F:oxidoreductase activity"/>
    <property type="evidence" value="ECO:0007669"/>
    <property type="project" value="UniProtKB-KW"/>
</dbReference>
<reference evidence="5" key="1">
    <citation type="submission" date="2018-05" db="EMBL/GenBank/DDBJ databases">
        <authorList>
            <person name="Deangelis K."/>
            <person name="Huntemann M."/>
            <person name="Clum A."/>
            <person name="Pillay M."/>
            <person name="Palaniappan K."/>
            <person name="Varghese N."/>
            <person name="Mikhailova N."/>
            <person name="Stamatis D."/>
            <person name="Reddy T."/>
            <person name="Daum C."/>
            <person name="Shapiro N."/>
            <person name="Ivanova N."/>
            <person name="Kyrpides N."/>
            <person name="Woyke T."/>
        </authorList>
    </citation>
    <scope>NUCLEOTIDE SEQUENCE [LARGE SCALE GENOMIC DNA]</scope>
    <source>
        <strain evidence="5">GAS496</strain>
    </source>
</reference>
<dbReference type="PANTHER" id="PTHR43673">
    <property type="entry name" value="NAD(P)H NITROREDUCTASE YDGI-RELATED"/>
    <property type="match status" value="1"/>
</dbReference>
<feature type="domain" description="Nitroreductase" evidence="3">
    <location>
        <begin position="28"/>
        <end position="101"/>
    </location>
</feature>
<evidence type="ECO:0000259" key="3">
    <source>
        <dbReference type="Pfam" id="PF00881"/>
    </source>
</evidence>
<comment type="caution">
    <text evidence="4">The sequence shown here is derived from an EMBL/GenBank/DDBJ whole genome shotgun (WGS) entry which is preliminary data.</text>
</comment>
<evidence type="ECO:0000313" key="4">
    <source>
        <dbReference type="EMBL" id="PXX13292.1"/>
    </source>
</evidence>
<reference evidence="4 5" key="2">
    <citation type="submission" date="2018-06" db="EMBL/GenBank/DDBJ databases">
        <title>Sequencing of bacterial isolates from soil warming experiment in Harvard Forest, Massachusetts, USA.</title>
        <authorList>
            <person name="Deangelis K.PhD."/>
        </authorList>
    </citation>
    <scope>NUCLEOTIDE SEQUENCE [LARGE SCALE GENOMIC DNA]</scope>
    <source>
        <strain evidence="4 5">GAS496</strain>
    </source>
</reference>
<proteinExistence type="inferred from homology"/>
<comment type="similarity">
    <text evidence="1">Belongs to the nitroreductase family.</text>
</comment>
<accession>A0A318HP75</accession>
<keyword evidence="5" id="KW-1185">Reference proteome</keyword>
<name>A0A318HP75_9MYCO</name>